<reference evidence="4" key="1">
    <citation type="submission" date="2014-05" db="EMBL/GenBank/DDBJ databases">
        <title>Whole genome sequencing of Lactobacillus casei NRIC0644.</title>
        <authorList>
            <person name="Atarashi H."/>
            <person name="Yoshida Y."/>
            <person name="Fujimura S."/>
            <person name="Tanaka N."/>
            <person name="Shiwa Y."/>
            <person name="Yoshikawa H."/>
            <person name="Okada S."/>
            <person name="Nakagawa J."/>
        </authorList>
    </citation>
    <scope>NUCLEOTIDE SEQUENCE [LARGE SCALE GENOMIC DNA]</scope>
    <source>
        <strain evidence="4">NRIC0644</strain>
    </source>
</reference>
<evidence type="ECO:0000259" key="2">
    <source>
        <dbReference type="SMART" id="SM00062"/>
    </source>
</evidence>
<accession>A0A0C9PXB8</accession>
<name>A0A0C9PXB8_LACPA</name>
<evidence type="ECO:0000313" key="4">
    <source>
        <dbReference type="Proteomes" id="UP000032552"/>
    </source>
</evidence>
<dbReference type="PANTHER" id="PTHR35936">
    <property type="entry name" value="MEMBRANE-BOUND LYTIC MUREIN TRANSGLYCOSYLASE F"/>
    <property type="match status" value="1"/>
</dbReference>
<protein>
    <submittedName>
        <fullName evidence="3">ABC-type amino acid transport/signal transduction system</fullName>
    </submittedName>
</protein>
<gene>
    <name evidence="3" type="ORF">LC0644_1343</name>
</gene>
<keyword evidence="1" id="KW-0732">Signal</keyword>
<evidence type="ECO:0000313" key="3">
    <source>
        <dbReference type="EMBL" id="GAN36754.1"/>
    </source>
</evidence>
<proteinExistence type="predicted"/>
<dbReference type="RefSeq" id="WP_003565141.1">
    <property type="nucleotide sequence ID" value="NZ_BAYM01000088.1"/>
</dbReference>
<dbReference type="PANTHER" id="PTHR35936:SF34">
    <property type="entry name" value="ABC TRANSPORTER EXTRACELLULAR-BINDING PROTEIN YCKB-RELATED"/>
    <property type="match status" value="1"/>
</dbReference>
<dbReference type="SMART" id="SM00062">
    <property type="entry name" value="PBPb"/>
    <property type="match status" value="1"/>
</dbReference>
<comment type="caution">
    <text evidence="3">The sequence shown here is derived from an EMBL/GenBank/DDBJ whole genome shotgun (WGS) entry which is preliminary data.</text>
</comment>
<dbReference type="PROSITE" id="PS51257">
    <property type="entry name" value="PROKAR_LIPOPROTEIN"/>
    <property type="match status" value="1"/>
</dbReference>
<dbReference type="SUPFAM" id="SSF53850">
    <property type="entry name" value="Periplasmic binding protein-like II"/>
    <property type="match status" value="1"/>
</dbReference>
<dbReference type="AlphaFoldDB" id="A0A0C9PXB8"/>
<dbReference type="GeneID" id="57089941"/>
<dbReference type="Gene3D" id="3.40.190.10">
    <property type="entry name" value="Periplasmic binding protein-like II"/>
    <property type="match status" value="2"/>
</dbReference>
<dbReference type="Pfam" id="PF00497">
    <property type="entry name" value="SBP_bac_3"/>
    <property type="match status" value="1"/>
</dbReference>
<organism evidence="3 4">
    <name type="scientific">Lacticaseibacillus paracasei NRIC 0644</name>
    <dbReference type="NCBI Taxonomy" id="1435038"/>
    <lineage>
        <taxon>Bacteria</taxon>
        <taxon>Bacillati</taxon>
        <taxon>Bacillota</taxon>
        <taxon>Bacilli</taxon>
        <taxon>Lactobacillales</taxon>
        <taxon>Lactobacillaceae</taxon>
        <taxon>Lacticaseibacillus</taxon>
    </lineage>
</organism>
<dbReference type="CDD" id="cd00996">
    <property type="entry name" value="PBP2_AatB_like"/>
    <property type="match status" value="1"/>
</dbReference>
<evidence type="ECO:0000256" key="1">
    <source>
        <dbReference type="ARBA" id="ARBA00022729"/>
    </source>
</evidence>
<feature type="domain" description="Solute-binding protein family 3/N-terminal" evidence="2">
    <location>
        <begin position="40"/>
        <end position="268"/>
    </location>
</feature>
<dbReference type="EMBL" id="BAYM01000088">
    <property type="protein sequence ID" value="GAN36754.1"/>
    <property type="molecule type" value="Genomic_DNA"/>
</dbReference>
<dbReference type="InterPro" id="IPR001638">
    <property type="entry name" value="Solute-binding_3/MltF_N"/>
</dbReference>
<sequence>MKRRIVLALMLLVTLLGTVISGCARETVGNSWPRIERTKKVVIGLDDTFVPMGFRQKNGQLAGYDIDLAKAVFKRYGINVDFQTIDWSMKETELKNQTIDLIWNGYSVTPERKEKVAFSDNYLINHQILVTKTKSNIKTIKDMAGKTLGVQTGSSGAFDLDAQPKLLKNFIANKTPILYDTFNDAFIDLDAGRIQGILMDEVYARYYIAHKPDPSSYRIASDDFPPENFAVGMRKSDNVLRSKINAGLKALKADGTVAKLQKKWFGKVEE</sequence>
<dbReference type="Proteomes" id="UP000032552">
    <property type="component" value="Unassembled WGS sequence"/>
</dbReference>